<dbReference type="PANTHER" id="PTHR46383:SF1">
    <property type="entry name" value="ASPARTATE AMINOTRANSFERASE"/>
    <property type="match status" value="1"/>
</dbReference>
<dbReference type="InterPro" id="IPR015421">
    <property type="entry name" value="PyrdxlP-dep_Trfase_major"/>
</dbReference>
<dbReference type="GO" id="GO:0030170">
    <property type="term" value="F:pyridoxal phosphate binding"/>
    <property type="evidence" value="ECO:0007669"/>
    <property type="project" value="InterPro"/>
</dbReference>
<keyword evidence="5" id="KW-0663">Pyridoxal phosphate</keyword>
<organism evidence="7">
    <name type="scientific">marine metagenome</name>
    <dbReference type="NCBI Taxonomy" id="408172"/>
    <lineage>
        <taxon>unclassified sequences</taxon>
        <taxon>metagenomes</taxon>
        <taxon>ecological metagenomes</taxon>
    </lineage>
</organism>
<dbReference type="EMBL" id="UINC01017531">
    <property type="protein sequence ID" value="SVA72777.1"/>
    <property type="molecule type" value="Genomic_DNA"/>
</dbReference>
<evidence type="ECO:0000256" key="3">
    <source>
        <dbReference type="ARBA" id="ARBA00022576"/>
    </source>
</evidence>
<accession>A0A381Y8N0</accession>
<evidence type="ECO:0000256" key="4">
    <source>
        <dbReference type="ARBA" id="ARBA00022679"/>
    </source>
</evidence>
<protein>
    <recommendedName>
        <fullName evidence="6">Aminotransferase class I/classII large domain-containing protein</fullName>
    </recommendedName>
</protein>
<evidence type="ECO:0000256" key="1">
    <source>
        <dbReference type="ARBA" id="ARBA00001933"/>
    </source>
</evidence>
<dbReference type="SUPFAM" id="SSF53383">
    <property type="entry name" value="PLP-dependent transferases"/>
    <property type="match status" value="1"/>
</dbReference>
<dbReference type="Gene3D" id="3.40.640.10">
    <property type="entry name" value="Type I PLP-dependent aspartate aminotransferase-like (Major domain)"/>
    <property type="match status" value="1"/>
</dbReference>
<gene>
    <name evidence="7" type="ORF">METZ01_LOCUS125631</name>
</gene>
<evidence type="ECO:0000256" key="5">
    <source>
        <dbReference type="ARBA" id="ARBA00022898"/>
    </source>
</evidence>
<keyword evidence="4" id="KW-0808">Transferase</keyword>
<evidence type="ECO:0000259" key="6">
    <source>
        <dbReference type="Pfam" id="PF00155"/>
    </source>
</evidence>
<dbReference type="AlphaFoldDB" id="A0A381Y8N0"/>
<dbReference type="Gene3D" id="3.90.1150.10">
    <property type="entry name" value="Aspartate Aminotransferase, domain 1"/>
    <property type="match status" value="1"/>
</dbReference>
<name>A0A381Y8N0_9ZZZZ</name>
<evidence type="ECO:0000256" key="2">
    <source>
        <dbReference type="ARBA" id="ARBA00007441"/>
    </source>
</evidence>
<sequence>GLLVDEAYEMFHTPPVSALKYIQNIDDSNFFITGAATKGLQAPGIRIGWVVAAKRHIEILGNFSSFGMGGVSRPSQLYALALLNKKRINLARKAIPEFYASQRDRYGQAFTDLGIELFSGNGGFYHWCKLPGDLTASELNDRLYRDGAAILQGKDCDMARLGKESPLKQFFRFSFGPLLQTTFEADIAIMRRALG</sequence>
<dbReference type="Pfam" id="PF00155">
    <property type="entry name" value="Aminotran_1_2"/>
    <property type="match status" value="1"/>
</dbReference>
<keyword evidence="3" id="KW-0032">Aminotransferase</keyword>
<evidence type="ECO:0000313" key="7">
    <source>
        <dbReference type="EMBL" id="SVA72777.1"/>
    </source>
</evidence>
<comment type="similarity">
    <text evidence="2">Belongs to the class-I pyridoxal-phosphate-dependent aminotransferase family.</text>
</comment>
<dbReference type="GO" id="GO:0006520">
    <property type="term" value="P:amino acid metabolic process"/>
    <property type="evidence" value="ECO:0007669"/>
    <property type="project" value="InterPro"/>
</dbReference>
<feature type="domain" description="Aminotransferase class I/classII large" evidence="6">
    <location>
        <begin position="2"/>
        <end position="175"/>
    </location>
</feature>
<dbReference type="InterPro" id="IPR050596">
    <property type="entry name" value="AspAT/PAT-like"/>
</dbReference>
<comment type="cofactor">
    <cofactor evidence="1">
        <name>pyridoxal 5'-phosphate</name>
        <dbReference type="ChEBI" id="CHEBI:597326"/>
    </cofactor>
</comment>
<reference evidence="7" key="1">
    <citation type="submission" date="2018-05" db="EMBL/GenBank/DDBJ databases">
        <authorList>
            <person name="Lanie J.A."/>
            <person name="Ng W.-L."/>
            <person name="Kazmierczak K.M."/>
            <person name="Andrzejewski T.M."/>
            <person name="Davidsen T.M."/>
            <person name="Wayne K.J."/>
            <person name="Tettelin H."/>
            <person name="Glass J.I."/>
            <person name="Rusch D."/>
            <person name="Podicherti R."/>
            <person name="Tsui H.-C.T."/>
            <person name="Winkler M.E."/>
        </authorList>
    </citation>
    <scope>NUCLEOTIDE SEQUENCE</scope>
</reference>
<dbReference type="InterPro" id="IPR015424">
    <property type="entry name" value="PyrdxlP-dep_Trfase"/>
</dbReference>
<feature type="non-terminal residue" evidence="7">
    <location>
        <position position="1"/>
    </location>
</feature>
<proteinExistence type="inferred from homology"/>
<dbReference type="InterPro" id="IPR004839">
    <property type="entry name" value="Aminotransferase_I/II_large"/>
</dbReference>
<dbReference type="PANTHER" id="PTHR46383">
    <property type="entry name" value="ASPARTATE AMINOTRANSFERASE"/>
    <property type="match status" value="1"/>
</dbReference>
<dbReference type="InterPro" id="IPR015422">
    <property type="entry name" value="PyrdxlP-dep_Trfase_small"/>
</dbReference>
<dbReference type="GO" id="GO:0008483">
    <property type="term" value="F:transaminase activity"/>
    <property type="evidence" value="ECO:0007669"/>
    <property type="project" value="UniProtKB-KW"/>
</dbReference>